<evidence type="ECO:0000313" key="1">
    <source>
        <dbReference type="EMBL" id="JAD84735.1"/>
    </source>
</evidence>
<dbReference type="EMBL" id="GBRH01213160">
    <property type="protein sequence ID" value="JAD84735.1"/>
    <property type="molecule type" value="Transcribed_RNA"/>
</dbReference>
<organism evidence="1">
    <name type="scientific">Arundo donax</name>
    <name type="common">Giant reed</name>
    <name type="synonym">Donax arundinaceus</name>
    <dbReference type="NCBI Taxonomy" id="35708"/>
    <lineage>
        <taxon>Eukaryota</taxon>
        <taxon>Viridiplantae</taxon>
        <taxon>Streptophyta</taxon>
        <taxon>Embryophyta</taxon>
        <taxon>Tracheophyta</taxon>
        <taxon>Spermatophyta</taxon>
        <taxon>Magnoliopsida</taxon>
        <taxon>Liliopsida</taxon>
        <taxon>Poales</taxon>
        <taxon>Poaceae</taxon>
        <taxon>PACMAD clade</taxon>
        <taxon>Arundinoideae</taxon>
        <taxon>Arundineae</taxon>
        <taxon>Arundo</taxon>
    </lineage>
</organism>
<accession>A0A0A9DGI4</accession>
<protein>
    <submittedName>
        <fullName evidence="1">Uncharacterized protein</fullName>
    </submittedName>
</protein>
<sequence length="39" mass="4342">MLFFGDDFGTKASTNTNKLIILFAVDPTLNFYLTLLTGQ</sequence>
<reference evidence="1" key="1">
    <citation type="submission" date="2014-09" db="EMBL/GenBank/DDBJ databases">
        <authorList>
            <person name="Magalhaes I.L.F."/>
            <person name="Oliveira U."/>
            <person name="Santos F.R."/>
            <person name="Vidigal T.H.D.A."/>
            <person name="Brescovit A.D."/>
            <person name="Santos A.J."/>
        </authorList>
    </citation>
    <scope>NUCLEOTIDE SEQUENCE</scope>
    <source>
        <tissue evidence="1">Shoot tissue taken approximately 20 cm above the soil surface</tissue>
    </source>
</reference>
<reference evidence="1" key="2">
    <citation type="journal article" date="2015" name="Data Brief">
        <title>Shoot transcriptome of the giant reed, Arundo donax.</title>
        <authorList>
            <person name="Barrero R.A."/>
            <person name="Guerrero F.D."/>
            <person name="Moolhuijzen P."/>
            <person name="Goolsby J.A."/>
            <person name="Tidwell J."/>
            <person name="Bellgard S.E."/>
            <person name="Bellgard M.I."/>
        </authorList>
    </citation>
    <scope>NUCLEOTIDE SEQUENCE</scope>
    <source>
        <tissue evidence="1">Shoot tissue taken approximately 20 cm above the soil surface</tissue>
    </source>
</reference>
<name>A0A0A9DGI4_ARUDO</name>
<dbReference type="AlphaFoldDB" id="A0A0A9DGI4"/>
<proteinExistence type="predicted"/>